<dbReference type="NCBIfam" id="TIGR01496">
    <property type="entry name" value="DHPS"/>
    <property type="match status" value="1"/>
</dbReference>
<keyword evidence="10" id="KW-0460">Magnesium</keyword>
<protein>
    <recommendedName>
        <fullName evidence="4">dihydropteroate synthase</fullName>
        <ecNumber evidence="4">2.5.1.15</ecNumber>
    </recommendedName>
</protein>
<dbReference type="AlphaFoldDB" id="A0A9Q4C484"/>
<dbReference type="Proteomes" id="UP001149411">
    <property type="component" value="Unassembled WGS sequence"/>
</dbReference>
<dbReference type="EMBL" id="RKLV01000002">
    <property type="protein sequence ID" value="MCX2818169.1"/>
    <property type="molecule type" value="Genomic_DNA"/>
</dbReference>
<comment type="catalytic activity">
    <reaction evidence="1">
        <text>(7,8-dihydropterin-6-yl)methyl diphosphate + 4-aminobenzoate = 7,8-dihydropteroate + diphosphate</text>
        <dbReference type="Rhea" id="RHEA:19949"/>
        <dbReference type="ChEBI" id="CHEBI:17836"/>
        <dbReference type="ChEBI" id="CHEBI:17839"/>
        <dbReference type="ChEBI" id="CHEBI:33019"/>
        <dbReference type="ChEBI" id="CHEBI:72950"/>
        <dbReference type="EC" id="2.5.1.15"/>
    </reaction>
</comment>
<dbReference type="PANTHER" id="PTHR20941">
    <property type="entry name" value="FOLATE SYNTHESIS PROTEINS"/>
    <property type="match status" value="1"/>
</dbReference>
<reference evidence="13" key="1">
    <citation type="submission" date="2022-09" db="EMBL/GenBank/DDBJ databases">
        <title>Haloadaptaus new haloarchaeum isolated from saline soil.</title>
        <authorList>
            <person name="Duran-Viseras A."/>
            <person name="Sanchez-Porro C."/>
            <person name="Ventosa A."/>
        </authorList>
    </citation>
    <scope>NUCLEOTIDE SEQUENCE</scope>
    <source>
        <strain evidence="13">F3-133</strain>
    </source>
</reference>
<dbReference type="InterPro" id="IPR006390">
    <property type="entry name" value="DHP_synth_dom"/>
</dbReference>
<dbReference type="GO" id="GO:0005524">
    <property type="term" value="F:ATP binding"/>
    <property type="evidence" value="ECO:0007669"/>
    <property type="project" value="UniProtKB-KW"/>
</dbReference>
<dbReference type="PROSITE" id="PS00793">
    <property type="entry name" value="DHPS_2"/>
    <property type="match status" value="1"/>
</dbReference>
<dbReference type="GO" id="GO:0004156">
    <property type="term" value="F:dihydropteroate synthase activity"/>
    <property type="evidence" value="ECO:0007669"/>
    <property type="project" value="UniProtKB-EC"/>
</dbReference>
<dbReference type="GO" id="GO:0004326">
    <property type="term" value="F:tetrahydrofolylpolyglutamate synthase activity"/>
    <property type="evidence" value="ECO:0007669"/>
    <property type="project" value="InterPro"/>
</dbReference>
<dbReference type="InterPro" id="IPR001645">
    <property type="entry name" value="Folylpolyglutamate_synth"/>
</dbReference>
<dbReference type="RefSeq" id="WP_266085862.1">
    <property type="nucleotide sequence ID" value="NZ_RKLV01000002.1"/>
</dbReference>
<dbReference type="EC" id="2.5.1.15" evidence="4"/>
<comment type="pathway">
    <text evidence="3">Cofactor biosynthesis; tetrahydrofolate biosynthesis; 7,8-dihydrofolate from 2-amino-4-hydroxy-6-hydroxymethyl-7,8-dihydropteridine diphosphate and 4-aminobenzoate: step 1/2.</text>
</comment>
<name>A0A9Q4C484_9EURY</name>
<dbReference type="NCBIfam" id="TIGR01499">
    <property type="entry name" value="folC"/>
    <property type="match status" value="1"/>
</dbReference>
<dbReference type="Pfam" id="PF08245">
    <property type="entry name" value="Mur_ligase_M"/>
    <property type="match status" value="1"/>
</dbReference>
<evidence type="ECO:0000256" key="10">
    <source>
        <dbReference type="ARBA" id="ARBA00022842"/>
    </source>
</evidence>
<dbReference type="SUPFAM" id="SSF53244">
    <property type="entry name" value="MurD-like peptide ligases, peptide-binding domain"/>
    <property type="match status" value="1"/>
</dbReference>
<organism evidence="13 14">
    <name type="scientific">Halorutilus salinus</name>
    <dbReference type="NCBI Taxonomy" id="2487751"/>
    <lineage>
        <taxon>Archaea</taxon>
        <taxon>Methanobacteriati</taxon>
        <taxon>Methanobacteriota</taxon>
        <taxon>Stenosarchaea group</taxon>
        <taxon>Halobacteria</taxon>
        <taxon>Halorutilales</taxon>
        <taxon>Halorutilaceae</taxon>
        <taxon>Halorutilus</taxon>
    </lineage>
</organism>
<dbReference type="Pfam" id="PF02875">
    <property type="entry name" value="Mur_ligase_C"/>
    <property type="match status" value="1"/>
</dbReference>
<dbReference type="InterPro" id="IPR004101">
    <property type="entry name" value="Mur_ligase_C"/>
</dbReference>
<evidence type="ECO:0000256" key="6">
    <source>
        <dbReference type="ARBA" id="ARBA00022679"/>
    </source>
</evidence>
<evidence type="ECO:0000256" key="2">
    <source>
        <dbReference type="ARBA" id="ARBA00001946"/>
    </source>
</evidence>
<dbReference type="SUPFAM" id="SSF51717">
    <property type="entry name" value="Dihydropteroate synthetase-like"/>
    <property type="match status" value="1"/>
</dbReference>
<sequence length="775" mass="83023">MEPREAVEYLDDLRRFGVKEGFGRTRRLLDAVGKPHVSLDTVTVGGSNGKGSVARTVESCLRHDGRSTGLYTSPHMYRLGERVRVDGTETRRSRIRGFVERVRPTVERMIAEGDAPTFFETTTVMALDEFARRGVDDAVLEVGLGGRLDTTRLADSDIAAVTSVALEHTDVLGETVAEVAEEVAGVVPEDGVCVTAATGDALDVVRSKTDERGSKLRAVGEDIDVESPGRDGFEQRLVVDGEERYDLRTPLLGEHQARNVAVAVGVAEELGVSPDGIRKGVRRADWRGRFEVVEREPLVVLDAAHNPAAVDALVSTLDGFDYDELSVVFGCMSDKDNVGMASCLSGADRVYTVEPSRARSEDADSLAGVFEGQGVEATPCCGVAEGVRTAVDAAGAGDAVVVAGSLWTVAEARRLWTEDTTAARFDGMQDAGNYFRTAGFEPHGTPERTVRIHDLTRNEALALERTASRTGASVSVSRYAPDTYVDAVVTATPDEYRALVDEGVVRKPFEEVFGEGDGTDVMGILNVTPDSFYDGGEHDAVGDAVERAYEMNAEGADIIDIGGESTRPGAEPVPVEEELDRVLPVVERIADDLTVSVDTRKPEVAREALEAGAEILNDVTGLADPETRRVAAEAGCKVVAMDSVNVPVDPSAQSYYDDVVTDVARRLSETALQARRAGVSAEDIVLDPGVGFGKGTDGDLELLRRTDEIASLGYPVLYGCSRKSFLGSATGEEEDDRLAPSVAAHFYAALRGASYVRVHDVAETARALRLAESFD</sequence>
<evidence type="ECO:0000256" key="1">
    <source>
        <dbReference type="ARBA" id="ARBA00000012"/>
    </source>
</evidence>
<accession>A0A9Q4C484</accession>
<evidence type="ECO:0000256" key="3">
    <source>
        <dbReference type="ARBA" id="ARBA00004763"/>
    </source>
</evidence>
<keyword evidence="6 13" id="KW-0808">Transferase</keyword>
<feature type="domain" description="Pterin-binding" evidence="12">
    <location>
        <begin position="519"/>
        <end position="769"/>
    </location>
</feature>
<comment type="cofactor">
    <cofactor evidence="2">
        <name>Mg(2+)</name>
        <dbReference type="ChEBI" id="CHEBI:18420"/>
    </cofactor>
</comment>
<evidence type="ECO:0000256" key="7">
    <source>
        <dbReference type="ARBA" id="ARBA00022723"/>
    </source>
</evidence>
<gene>
    <name evidence="13" type="primary">folP</name>
    <name evidence="13" type="ORF">EGH25_02230</name>
</gene>
<dbReference type="SUPFAM" id="SSF53623">
    <property type="entry name" value="MurD-like peptide ligases, catalytic domain"/>
    <property type="match status" value="1"/>
</dbReference>
<evidence type="ECO:0000256" key="5">
    <source>
        <dbReference type="ARBA" id="ARBA00022598"/>
    </source>
</evidence>
<keyword evidence="11" id="KW-0289">Folate biosynthesis</keyword>
<evidence type="ECO:0000256" key="4">
    <source>
        <dbReference type="ARBA" id="ARBA00012458"/>
    </source>
</evidence>
<dbReference type="Gene3D" id="3.20.20.20">
    <property type="entry name" value="Dihydropteroate synthase-like"/>
    <property type="match status" value="1"/>
</dbReference>
<dbReference type="PANTHER" id="PTHR20941:SF1">
    <property type="entry name" value="FOLIC ACID SYNTHESIS PROTEIN FOL1"/>
    <property type="match status" value="1"/>
</dbReference>
<proteinExistence type="predicted"/>
<dbReference type="InterPro" id="IPR036565">
    <property type="entry name" value="Mur-like_cat_sf"/>
</dbReference>
<dbReference type="InterPro" id="IPR013221">
    <property type="entry name" value="Mur_ligase_cen"/>
</dbReference>
<evidence type="ECO:0000313" key="14">
    <source>
        <dbReference type="Proteomes" id="UP001149411"/>
    </source>
</evidence>
<keyword evidence="14" id="KW-1185">Reference proteome</keyword>
<dbReference type="InterPro" id="IPR036615">
    <property type="entry name" value="Mur_ligase_C_dom_sf"/>
</dbReference>
<dbReference type="GO" id="GO:0046656">
    <property type="term" value="P:folic acid biosynthetic process"/>
    <property type="evidence" value="ECO:0007669"/>
    <property type="project" value="UniProtKB-KW"/>
</dbReference>
<keyword evidence="7" id="KW-0479">Metal-binding</keyword>
<dbReference type="GO" id="GO:0046654">
    <property type="term" value="P:tetrahydrofolate biosynthetic process"/>
    <property type="evidence" value="ECO:0007669"/>
    <property type="project" value="TreeGrafter"/>
</dbReference>
<evidence type="ECO:0000256" key="11">
    <source>
        <dbReference type="ARBA" id="ARBA00022909"/>
    </source>
</evidence>
<dbReference type="Pfam" id="PF00809">
    <property type="entry name" value="Pterin_bind"/>
    <property type="match status" value="1"/>
</dbReference>
<dbReference type="PROSITE" id="PS00792">
    <property type="entry name" value="DHPS_1"/>
    <property type="match status" value="1"/>
</dbReference>
<dbReference type="CDD" id="cd00739">
    <property type="entry name" value="DHPS"/>
    <property type="match status" value="1"/>
</dbReference>
<keyword evidence="8" id="KW-0547">Nucleotide-binding</keyword>
<dbReference type="Gene3D" id="3.40.1190.10">
    <property type="entry name" value="Mur-like, catalytic domain"/>
    <property type="match status" value="1"/>
</dbReference>
<dbReference type="InterPro" id="IPR000489">
    <property type="entry name" value="Pterin-binding_dom"/>
</dbReference>
<dbReference type="GO" id="GO:0046872">
    <property type="term" value="F:metal ion binding"/>
    <property type="evidence" value="ECO:0007669"/>
    <property type="project" value="UniProtKB-KW"/>
</dbReference>
<evidence type="ECO:0000256" key="9">
    <source>
        <dbReference type="ARBA" id="ARBA00022840"/>
    </source>
</evidence>
<evidence type="ECO:0000259" key="12">
    <source>
        <dbReference type="PROSITE" id="PS50972"/>
    </source>
</evidence>
<comment type="caution">
    <text evidence="13">The sequence shown here is derived from an EMBL/GenBank/DDBJ whole genome shotgun (WGS) entry which is preliminary data.</text>
</comment>
<keyword evidence="9" id="KW-0067">ATP-binding</keyword>
<dbReference type="Gene3D" id="3.90.190.20">
    <property type="entry name" value="Mur ligase, C-terminal domain"/>
    <property type="match status" value="1"/>
</dbReference>
<dbReference type="InterPro" id="IPR045031">
    <property type="entry name" value="DHP_synth-like"/>
</dbReference>
<dbReference type="PROSITE" id="PS50972">
    <property type="entry name" value="PTERIN_BINDING"/>
    <property type="match status" value="1"/>
</dbReference>
<evidence type="ECO:0000313" key="13">
    <source>
        <dbReference type="EMBL" id="MCX2818169.1"/>
    </source>
</evidence>
<dbReference type="InterPro" id="IPR011005">
    <property type="entry name" value="Dihydropteroate_synth-like_sf"/>
</dbReference>
<keyword evidence="5" id="KW-0436">Ligase</keyword>
<evidence type="ECO:0000256" key="8">
    <source>
        <dbReference type="ARBA" id="ARBA00022741"/>
    </source>
</evidence>